<comment type="caution">
    <text evidence="1">The sequence shown here is derived from an EMBL/GenBank/DDBJ whole genome shotgun (WGS) entry which is preliminary data.</text>
</comment>
<name>A0A8J2K4E9_9HEXA</name>
<dbReference type="Proteomes" id="UP000708208">
    <property type="component" value="Unassembled WGS sequence"/>
</dbReference>
<dbReference type="CDD" id="cd09275">
    <property type="entry name" value="RNase_HI_RT_DIRS1"/>
    <property type="match status" value="1"/>
</dbReference>
<dbReference type="EMBL" id="CAJVCH010243946">
    <property type="protein sequence ID" value="CAG7733148.1"/>
    <property type="molecule type" value="Genomic_DNA"/>
</dbReference>
<feature type="non-terminal residue" evidence="1">
    <location>
        <position position="1"/>
    </location>
</feature>
<evidence type="ECO:0000313" key="2">
    <source>
        <dbReference type="Proteomes" id="UP000708208"/>
    </source>
</evidence>
<keyword evidence="2" id="KW-1185">Reference proteome</keyword>
<proteinExistence type="predicted"/>
<sequence length="67" mass="7558">NVGYRILRDNFELEIFTDASKSGWGAFCDGNRTSDFWSVKQTQMSINFLDITGAFYGLRLGGQNIQS</sequence>
<reference evidence="1" key="1">
    <citation type="submission" date="2021-06" db="EMBL/GenBank/DDBJ databases">
        <authorList>
            <person name="Hodson N. C."/>
            <person name="Mongue J. A."/>
            <person name="Jaron S. K."/>
        </authorList>
    </citation>
    <scope>NUCLEOTIDE SEQUENCE</scope>
</reference>
<protein>
    <submittedName>
        <fullName evidence="1">Uncharacterized protein</fullName>
    </submittedName>
</protein>
<dbReference type="AlphaFoldDB" id="A0A8J2K4E9"/>
<evidence type="ECO:0000313" key="1">
    <source>
        <dbReference type="EMBL" id="CAG7733148.1"/>
    </source>
</evidence>
<gene>
    <name evidence="1" type="ORF">AFUS01_LOCUS21613</name>
</gene>
<accession>A0A8J2K4E9</accession>
<dbReference type="OrthoDB" id="2897838at2759"/>
<organism evidence="1 2">
    <name type="scientific">Allacma fusca</name>
    <dbReference type="NCBI Taxonomy" id="39272"/>
    <lineage>
        <taxon>Eukaryota</taxon>
        <taxon>Metazoa</taxon>
        <taxon>Ecdysozoa</taxon>
        <taxon>Arthropoda</taxon>
        <taxon>Hexapoda</taxon>
        <taxon>Collembola</taxon>
        <taxon>Symphypleona</taxon>
        <taxon>Sminthuridae</taxon>
        <taxon>Allacma</taxon>
    </lineage>
</organism>